<name>A0A974PXX5_9RHOO</name>
<reference evidence="1" key="1">
    <citation type="submission" date="2020-11" db="EMBL/GenBank/DDBJ databases">
        <title>Azospira restricta DSM 18626 genome sequence.</title>
        <authorList>
            <person name="Moe W.M."/>
        </authorList>
    </citation>
    <scope>NUCLEOTIDE SEQUENCE</scope>
    <source>
        <strain evidence="1">DSM 18626</strain>
    </source>
</reference>
<dbReference type="EMBL" id="CP064781">
    <property type="protein sequence ID" value="QRJ63450.1"/>
    <property type="molecule type" value="Genomic_DNA"/>
</dbReference>
<gene>
    <name evidence="1" type="ORF">IWH25_17185</name>
</gene>
<dbReference type="KEGG" id="ares:IWH25_17185"/>
<evidence type="ECO:0000313" key="2">
    <source>
        <dbReference type="Proteomes" id="UP000663444"/>
    </source>
</evidence>
<protein>
    <submittedName>
        <fullName evidence="1">Uncharacterized protein</fullName>
    </submittedName>
</protein>
<accession>A0A974PXX5</accession>
<dbReference type="RefSeq" id="WP_203386977.1">
    <property type="nucleotide sequence ID" value="NZ_CP064781.1"/>
</dbReference>
<sequence length="500" mass="55170">MNDFRIDDGDALSLIDLRAILDWLATPPADQAEDELAPLHTHLTALRDTRTAAHQRHQVLDLLYDRAHRTVGRLLPDLVGVALPLSRRVRHTVRGLQGVLLKVAEDYLATLDELDERLVKGLRRPPELTLWRAIDALATHQLISNYAASPYGADVWKLANRAYRIAVEAQCTDTHIRDVEDTIGDAYLRACLLACAQPASFTSREIGLVVDYIRRFASRATPLPQPQAAGAEGVFWIDLGRDAPPTAAGRRPPPDDAWCFACEQLAQLAEEQAEALDAGARVADLDLPAEAATPAGRGVLRRLAHHWGHPGKRRFPRRRQNYRAMLCVGLPALWQLFREQQAPAGEPTRWMVTNESPDGYAVMHVSGKTSRLAAGDVVALRTENIDDWQVCLVRWALSENPEHLELGLQILATRATPALLANPARGVEAGQQPVLLLPALPPLRPSETMIAPVGATLPPPQRMLLVIERDNLEIRQVQAPRMEERTASVEVVAIEADTAP</sequence>
<organism evidence="1 2">
    <name type="scientific">Azospira restricta</name>
    <dbReference type="NCBI Taxonomy" id="404405"/>
    <lineage>
        <taxon>Bacteria</taxon>
        <taxon>Pseudomonadati</taxon>
        <taxon>Pseudomonadota</taxon>
        <taxon>Betaproteobacteria</taxon>
        <taxon>Rhodocyclales</taxon>
        <taxon>Rhodocyclaceae</taxon>
        <taxon>Azospira</taxon>
    </lineage>
</organism>
<dbReference type="AlphaFoldDB" id="A0A974PXX5"/>
<dbReference type="Proteomes" id="UP000663444">
    <property type="component" value="Chromosome"/>
</dbReference>
<keyword evidence="2" id="KW-1185">Reference proteome</keyword>
<evidence type="ECO:0000313" key="1">
    <source>
        <dbReference type="EMBL" id="QRJ63450.1"/>
    </source>
</evidence>
<proteinExistence type="predicted"/>